<gene>
    <name evidence="7" type="ORF">OAUR00152_LOCUS20424</name>
</gene>
<keyword evidence="3 5" id="KW-1133">Transmembrane helix</keyword>
<organism evidence="7">
    <name type="scientific">Odontella aurita</name>
    <dbReference type="NCBI Taxonomy" id="265563"/>
    <lineage>
        <taxon>Eukaryota</taxon>
        <taxon>Sar</taxon>
        <taxon>Stramenopiles</taxon>
        <taxon>Ochrophyta</taxon>
        <taxon>Bacillariophyta</taxon>
        <taxon>Mediophyceae</taxon>
        <taxon>Biddulphiophycidae</taxon>
        <taxon>Eupodiscales</taxon>
        <taxon>Odontellaceae</taxon>
        <taxon>Odontella</taxon>
    </lineage>
</organism>
<dbReference type="Gene3D" id="2.30.30.60">
    <property type="match status" value="1"/>
</dbReference>
<feature type="transmembrane region" description="Helical" evidence="5">
    <location>
        <begin position="43"/>
        <end position="61"/>
    </location>
</feature>
<name>A0A7S4J3C4_9STRA</name>
<comment type="subcellular location">
    <subcellularLocation>
        <location evidence="1">Membrane</location>
    </subcellularLocation>
</comment>
<feature type="transmembrane region" description="Helical" evidence="5">
    <location>
        <begin position="168"/>
        <end position="186"/>
    </location>
</feature>
<dbReference type="Gene3D" id="1.10.287.1260">
    <property type="match status" value="1"/>
</dbReference>
<evidence type="ECO:0000256" key="3">
    <source>
        <dbReference type="ARBA" id="ARBA00022989"/>
    </source>
</evidence>
<dbReference type="InterPro" id="IPR006685">
    <property type="entry name" value="MscS_channel_2nd"/>
</dbReference>
<evidence type="ECO:0000256" key="1">
    <source>
        <dbReference type="ARBA" id="ARBA00004370"/>
    </source>
</evidence>
<reference evidence="7" key="1">
    <citation type="submission" date="2021-01" db="EMBL/GenBank/DDBJ databases">
        <authorList>
            <person name="Corre E."/>
            <person name="Pelletier E."/>
            <person name="Niang G."/>
            <person name="Scheremetjew M."/>
            <person name="Finn R."/>
            <person name="Kale V."/>
            <person name="Holt S."/>
            <person name="Cochrane G."/>
            <person name="Meng A."/>
            <person name="Brown T."/>
            <person name="Cohen L."/>
        </authorList>
    </citation>
    <scope>NUCLEOTIDE SEQUENCE</scope>
    <source>
        <strain evidence="7">Isolate 1302-5</strain>
    </source>
</reference>
<protein>
    <recommendedName>
        <fullName evidence="6">Mechanosensitive ion channel MscS domain-containing protein</fullName>
    </recommendedName>
</protein>
<evidence type="ECO:0000256" key="4">
    <source>
        <dbReference type="ARBA" id="ARBA00023136"/>
    </source>
</evidence>
<accession>A0A7S4J3C4</accession>
<feature type="domain" description="Mechanosensitive ion channel MscS" evidence="6">
    <location>
        <begin position="216"/>
        <end position="282"/>
    </location>
</feature>
<dbReference type="InterPro" id="IPR010920">
    <property type="entry name" value="LSM_dom_sf"/>
</dbReference>
<evidence type="ECO:0000259" key="6">
    <source>
        <dbReference type="Pfam" id="PF00924"/>
    </source>
</evidence>
<dbReference type="AlphaFoldDB" id="A0A7S4J3C4"/>
<feature type="transmembrane region" description="Helical" evidence="5">
    <location>
        <begin position="93"/>
        <end position="116"/>
    </location>
</feature>
<dbReference type="EMBL" id="HBKQ01030043">
    <property type="protein sequence ID" value="CAE2249253.1"/>
    <property type="molecule type" value="Transcribed_RNA"/>
</dbReference>
<feature type="transmembrane region" description="Helical" evidence="5">
    <location>
        <begin position="192"/>
        <end position="211"/>
    </location>
</feature>
<proteinExistence type="predicted"/>
<dbReference type="InterPro" id="IPR023408">
    <property type="entry name" value="MscS_beta-dom_sf"/>
</dbReference>
<dbReference type="Pfam" id="PF00924">
    <property type="entry name" value="MS_channel_2nd"/>
    <property type="match status" value="1"/>
</dbReference>
<keyword evidence="4 5" id="KW-0472">Membrane</keyword>
<dbReference type="SUPFAM" id="SSF50182">
    <property type="entry name" value="Sm-like ribonucleoproteins"/>
    <property type="match status" value="1"/>
</dbReference>
<dbReference type="GO" id="GO:0055085">
    <property type="term" value="P:transmembrane transport"/>
    <property type="evidence" value="ECO:0007669"/>
    <property type="project" value="InterPro"/>
</dbReference>
<dbReference type="GO" id="GO:0016020">
    <property type="term" value="C:membrane"/>
    <property type="evidence" value="ECO:0007669"/>
    <property type="project" value="UniProtKB-SubCell"/>
</dbReference>
<dbReference type="PANTHER" id="PTHR30566:SF5">
    <property type="entry name" value="MECHANOSENSITIVE ION CHANNEL PROTEIN 1, MITOCHONDRIAL-RELATED"/>
    <property type="match status" value="1"/>
</dbReference>
<evidence type="ECO:0000256" key="5">
    <source>
        <dbReference type="SAM" id="Phobius"/>
    </source>
</evidence>
<keyword evidence="2 5" id="KW-0812">Transmembrane</keyword>
<evidence type="ECO:0000313" key="7">
    <source>
        <dbReference type="EMBL" id="CAE2249253.1"/>
    </source>
</evidence>
<dbReference type="PANTHER" id="PTHR30566">
    <property type="entry name" value="YNAI-RELATED MECHANOSENSITIVE ION CHANNEL"/>
    <property type="match status" value="1"/>
</dbReference>
<evidence type="ECO:0000256" key="2">
    <source>
        <dbReference type="ARBA" id="ARBA00022692"/>
    </source>
</evidence>
<sequence length="391" mass="43062">MAVKKHLAILGNLPSLSSLIITPGDIPRIREALEQYDVNASDFILLLFLGFGTVPLFEIVYSQWLKFSYKDHTPLRDTYAYLAIVHFGQAARIAIVVCLADLLSVVLSAVGFPLFAGRDVDLGLMTARVMYSIWFAHRLVVLKRYVLSRLVETKPDRLQVGKAKIINRFINAIIALLTVIFVVDILDANIGAGLGSLFAMGGMGTLVFSLASKDLAGHLVSGLALTASDKFYEGDQIRLGDGTSGFVVRMSWLHTIIRGSDEINTKIPNSTIANMRVANLSRMDKCQVKQVIYFQHADADKMTALCAAIKDKIVGSCPELITDGSRPFRVHWTNIASDRLELTVDCRFNIKPIGDKYMDNRMTVFQAIDAAVNKVGIVKAIPVVMHMTQAA</sequence>